<protein>
    <submittedName>
        <fullName evidence="2">Uncharacterized protein</fullName>
    </submittedName>
</protein>
<evidence type="ECO:0000313" key="3">
    <source>
        <dbReference type="Proteomes" id="UP000729402"/>
    </source>
</evidence>
<evidence type="ECO:0000256" key="1">
    <source>
        <dbReference type="SAM" id="MobiDB-lite"/>
    </source>
</evidence>
<keyword evidence="3" id="KW-1185">Reference proteome</keyword>
<accession>A0A8J5S1H6</accession>
<name>A0A8J5S1H6_ZIZPA</name>
<gene>
    <name evidence="2" type="ORF">GUJ93_ZPchr0002g26568</name>
</gene>
<dbReference type="EMBL" id="JAAALK010000287">
    <property type="protein sequence ID" value="KAG8056588.1"/>
    <property type="molecule type" value="Genomic_DNA"/>
</dbReference>
<evidence type="ECO:0000313" key="2">
    <source>
        <dbReference type="EMBL" id="KAG8056588.1"/>
    </source>
</evidence>
<dbReference type="Proteomes" id="UP000729402">
    <property type="component" value="Unassembled WGS sequence"/>
</dbReference>
<reference evidence="2" key="1">
    <citation type="journal article" date="2021" name="bioRxiv">
        <title>Whole Genome Assembly and Annotation of Northern Wild Rice, Zizania palustris L., Supports a Whole Genome Duplication in the Zizania Genus.</title>
        <authorList>
            <person name="Haas M."/>
            <person name="Kono T."/>
            <person name="Macchietto M."/>
            <person name="Millas R."/>
            <person name="McGilp L."/>
            <person name="Shao M."/>
            <person name="Duquette J."/>
            <person name="Hirsch C.N."/>
            <person name="Kimball J."/>
        </authorList>
    </citation>
    <scope>NUCLEOTIDE SEQUENCE</scope>
    <source>
        <tissue evidence="2">Fresh leaf tissue</tissue>
    </source>
</reference>
<feature type="region of interest" description="Disordered" evidence="1">
    <location>
        <begin position="46"/>
        <end position="65"/>
    </location>
</feature>
<organism evidence="2 3">
    <name type="scientific">Zizania palustris</name>
    <name type="common">Northern wild rice</name>
    <dbReference type="NCBI Taxonomy" id="103762"/>
    <lineage>
        <taxon>Eukaryota</taxon>
        <taxon>Viridiplantae</taxon>
        <taxon>Streptophyta</taxon>
        <taxon>Embryophyta</taxon>
        <taxon>Tracheophyta</taxon>
        <taxon>Spermatophyta</taxon>
        <taxon>Magnoliopsida</taxon>
        <taxon>Liliopsida</taxon>
        <taxon>Poales</taxon>
        <taxon>Poaceae</taxon>
        <taxon>BOP clade</taxon>
        <taxon>Oryzoideae</taxon>
        <taxon>Oryzeae</taxon>
        <taxon>Zizaniinae</taxon>
        <taxon>Zizania</taxon>
    </lineage>
</organism>
<dbReference type="AlphaFoldDB" id="A0A8J5S1H6"/>
<reference evidence="2" key="2">
    <citation type="submission" date="2021-02" db="EMBL/GenBank/DDBJ databases">
        <authorList>
            <person name="Kimball J.A."/>
            <person name="Haas M.W."/>
            <person name="Macchietto M."/>
            <person name="Kono T."/>
            <person name="Duquette J."/>
            <person name="Shao M."/>
        </authorList>
    </citation>
    <scope>NUCLEOTIDE SEQUENCE</scope>
    <source>
        <tissue evidence="2">Fresh leaf tissue</tissue>
    </source>
</reference>
<proteinExistence type="predicted"/>
<sequence length="153" mass="16732">MGSLPHLHSDWPDFYDATAPCHGVLLILEHTQEAPSPLGERALRRALPPAALRPRSRGPRSRALSAAPHSACATARLAVSAAQFPSPHHCSHGRRPPGAGLLRLRARRRVPRAVACLWPVGGEMRLGLGFWGRLAFVWATIALGRRIRSDDQR</sequence>
<comment type="caution">
    <text evidence="2">The sequence shown here is derived from an EMBL/GenBank/DDBJ whole genome shotgun (WGS) entry which is preliminary data.</text>
</comment>